<evidence type="ECO:0000313" key="2">
    <source>
        <dbReference type="Proteomes" id="UP000092445"/>
    </source>
</evidence>
<sequence>MLSACFANSGDNKFSNLIMVNVKSEKAQTKDFKAVNEFIIQDHCFWTRLKISASSLASLFKGILSMMNNTVYLQKQTKTLYKQLFKDSRAESSGWIFLYTDASKISNAVALALVKNNNDMKLKRQGFIMQNFKPQALDRQHHLIGVLYAAYDYRDNFYHLMLIFVDRSSHNMVFMENELKTRKSEHRRLMKMFGTSQCLYWENAAYLVGARYKH</sequence>
<accession>A0A1A9ZMH7</accession>
<protein>
    <submittedName>
        <fullName evidence="1">Uncharacterized protein</fullName>
    </submittedName>
</protein>
<proteinExistence type="predicted"/>
<reference evidence="2" key="1">
    <citation type="submission" date="2014-03" db="EMBL/GenBank/DDBJ databases">
        <authorList>
            <person name="Aksoy S."/>
            <person name="Warren W."/>
            <person name="Wilson R.K."/>
        </authorList>
    </citation>
    <scope>NUCLEOTIDE SEQUENCE [LARGE SCALE GENOMIC DNA]</scope>
    <source>
        <strain evidence="2">IAEA</strain>
    </source>
</reference>
<dbReference type="AlphaFoldDB" id="A0A1A9ZMH7"/>
<dbReference type="VEuPathDB" id="VectorBase:GPAI019266"/>
<dbReference type="EnsemblMetazoa" id="GPAI019266-RA">
    <property type="protein sequence ID" value="GPAI019266-PA"/>
    <property type="gene ID" value="GPAI019266"/>
</dbReference>
<organism evidence="1 2">
    <name type="scientific">Glossina pallidipes</name>
    <name type="common">Tsetse fly</name>
    <dbReference type="NCBI Taxonomy" id="7398"/>
    <lineage>
        <taxon>Eukaryota</taxon>
        <taxon>Metazoa</taxon>
        <taxon>Ecdysozoa</taxon>
        <taxon>Arthropoda</taxon>
        <taxon>Hexapoda</taxon>
        <taxon>Insecta</taxon>
        <taxon>Pterygota</taxon>
        <taxon>Neoptera</taxon>
        <taxon>Endopterygota</taxon>
        <taxon>Diptera</taxon>
        <taxon>Brachycera</taxon>
        <taxon>Muscomorpha</taxon>
        <taxon>Hippoboscoidea</taxon>
        <taxon>Glossinidae</taxon>
        <taxon>Glossina</taxon>
    </lineage>
</organism>
<name>A0A1A9ZMH7_GLOPL</name>
<dbReference type="Proteomes" id="UP000092445">
    <property type="component" value="Unassembled WGS sequence"/>
</dbReference>
<evidence type="ECO:0000313" key="1">
    <source>
        <dbReference type="EnsemblMetazoa" id="GPAI019266-PA"/>
    </source>
</evidence>
<reference evidence="1" key="2">
    <citation type="submission" date="2020-05" db="UniProtKB">
        <authorList>
            <consortium name="EnsemblMetazoa"/>
        </authorList>
    </citation>
    <scope>IDENTIFICATION</scope>
    <source>
        <strain evidence="1">IAEA</strain>
    </source>
</reference>
<keyword evidence="2" id="KW-1185">Reference proteome</keyword>